<dbReference type="InterPro" id="IPR001190">
    <property type="entry name" value="SRCR"/>
</dbReference>
<dbReference type="SUPFAM" id="SSF49723">
    <property type="entry name" value="Lipase/lipooxygenase domain (PLAT/LH2 domain)"/>
    <property type="match status" value="1"/>
</dbReference>
<organism evidence="7 8">
    <name type="scientific">Cyclospora cayetanensis</name>
    <dbReference type="NCBI Taxonomy" id="88456"/>
    <lineage>
        <taxon>Eukaryota</taxon>
        <taxon>Sar</taxon>
        <taxon>Alveolata</taxon>
        <taxon>Apicomplexa</taxon>
        <taxon>Conoidasida</taxon>
        <taxon>Coccidia</taxon>
        <taxon>Eucoccidiorida</taxon>
        <taxon>Eimeriorina</taxon>
        <taxon>Eimeriidae</taxon>
        <taxon>Cyclospora</taxon>
    </lineage>
</organism>
<evidence type="ECO:0000256" key="3">
    <source>
        <dbReference type="SAM" id="SignalP"/>
    </source>
</evidence>
<dbReference type="SMART" id="SM00603">
    <property type="entry name" value="LCCL"/>
    <property type="match status" value="4"/>
</dbReference>
<evidence type="ECO:0000313" key="8">
    <source>
        <dbReference type="RefSeq" id="XP_026190061.1"/>
    </source>
</evidence>
<dbReference type="Gene3D" id="3.10.250.10">
    <property type="entry name" value="SRCR-like domain"/>
    <property type="match status" value="2"/>
</dbReference>
<dbReference type="Gene3D" id="2.60.120.200">
    <property type="match status" value="1"/>
</dbReference>
<dbReference type="Gene3D" id="2.170.130.20">
    <property type="entry name" value="LCCL-like domain"/>
    <property type="match status" value="4"/>
</dbReference>
<dbReference type="InterPro" id="IPR036772">
    <property type="entry name" value="SRCR-like_dom_sf"/>
</dbReference>
<dbReference type="OrthoDB" id="536948at2759"/>
<feature type="domain" description="LCCL" evidence="6">
    <location>
        <begin position="272"/>
        <end position="353"/>
    </location>
</feature>
<comment type="caution">
    <text evidence="2">Lacks conserved residue(s) required for the propagation of feature annotation.</text>
</comment>
<dbReference type="Pfam" id="PF13385">
    <property type="entry name" value="Laminin_G_3"/>
    <property type="match status" value="1"/>
</dbReference>
<feature type="domain" description="LCCL" evidence="6">
    <location>
        <begin position="1037"/>
        <end position="1094"/>
    </location>
</feature>
<evidence type="ECO:0000259" key="4">
    <source>
        <dbReference type="PROSITE" id="PS50095"/>
    </source>
</evidence>
<dbReference type="SUPFAM" id="SSF56487">
    <property type="entry name" value="SRCR-like"/>
    <property type="match status" value="2"/>
</dbReference>
<gene>
    <name evidence="8" type="primary">LOC34618374</name>
</gene>
<dbReference type="PROSITE" id="PS50820">
    <property type="entry name" value="LCCL"/>
    <property type="match status" value="4"/>
</dbReference>
<keyword evidence="3" id="KW-0732">Signal</keyword>
<dbReference type="PROSITE" id="PS50287">
    <property type="entry name" value="SRCR_2"/>
    <property type="match status" value="2"/>
</dbReference>
<dbReference type="Gene3D" id="2.60.60.20">
    <property type="entry name" value="PLAT/LH2 domain"/>
    <property type="match status" value="1"/>
</dbReference>
<reference evidence="8" key="1">
    <citation type="submission" date="2025-08" db="UniProtKB">
        <authorList>
            <consortium name="RefSeq"/>
        </authorList>
    </citation>
    <scope>IDENTIFICATION</scope>
</reference>
<evidence type="ECO:0000256" key="1">
    <source>
        <dbReference type="ARBA" id="ARBA00023157"/>
    </source>
</evidence>
<accession>A0A6P6RQH0</accession>
<evidence type="ECO:0000313" key="7">
    <source>
        <dbReference type="Proteomes" id="UP000515125"/>
    </source>
</evidence>
<dbReference type="InterPro" id="IPR004043">
    <property type="entry name" value="LCCL"/>
</dbReference>
<dbReference type="InterPro" id="IPR051957">
    <property type="entry name" value="CRISP-LCCL_domain"/>
</dbReference>
<dbReference type="PIRSF" id="PIRSF037512">
    <property type="entry name" value="PxSR"/>
    <property type="match status" value="1"/>
</dbReference>
<dbReference type="InterPro" id="IPR013320">
    <property type="entry name" value="ConA-like_dom_sf"/>
</dbReference>
<feature type="domain" description="LCCL" evidence="6">
    <location>
        <begin position="680"/>
        <end position="751"/>
    </location>
</feature>
<dbReference type="AlphaFoldDB" id="A0A6P6RQH0"/>
<dbReference type="InterPro" id="IPR036609">
    <property type="entry name" value="LCCL_sf"/>
</dbReference>
<dbReference type="PROSITE" id="PS50095">
    <property type="entry name" value="PLAT"/>
    <property type="match status" value="1"/>
</dbReference>
<dbReference type="InterPro" id="IPR017229">
    <property type="entry name" value="Scavenger_rcpt_PxSR"/>
</dbReference>
<dbReference type="PANTHER" id="PTHR31331:SF1">
    <property type="entry name" value="CYSTEINE RICH SECRETORY PROTEIN LCCL DOMAIN CONTAINING 2"/>
    <property type="match status" value="1"/>
</dbReference>
<evidence type="ECO:0000256" key="2">
    <source>
        <dbReference type="PROSITE-ProRule" id="PRU00152"/>
    </source>
</evidence>
<dbReference type="SUPFAM" id="SSF69848">
    <property type="entry name" value="LCCL domain"/>
    <property type="match status" value="4"/>
</dbReference>
<dbReference type="Pfam" id="PF00530">
    <property type="entry name" value="SRCR"/>
    <property type="match status" value="2"/>
</dbReference>
<dbReference type="GO" id="GO:0016020">
    <property type="term" value="C:membrane"/>
    <property type="evidence" value="ECO:0007669"/>
    <property type="project" value="InterPro"/>
</dbReference>
<dbReference type="SMART" id="SM00202">
    <property type="entry name" value="SR"/>
    <property type="match status" value="2"/>
</dbReference>
<evidence type="ECO:0000259" key="5">
    <source>
        <dbReference type="PROSITE" id="PS50287"/>
    </source>
</evidence>
<dbReference type="InterPro" id="IPR001024">
    <property type="entry name" value="PLAT/LH2_dom"/>
</dbReference>
<proteinExistence type="predicted"/>
<feature type="domain" description="PLAT" evidence="4">
    <location>
        <begin position="156"/>
        <end position="265"/>
    </location>
</feature>
<feature type="domain" description="LCCL" evidence="6">
    <location>
        <begin position="1114"/>
        <end position="1188"/>
    </location>
</feature>
<sequence>MNTITKISAGLAWVLSSASAEYTEWCQAAPEHGKPEFAVCAPHGAGTANYMIEIVPSFGSGVDLANDVSIQIVGSTGRMTPLISIASTKSGTHKRIFTESLDIGDPEEIRAVLTGSRPWKCQRMIVWKDFRYWMFDCIGTLTSKHRESTFTMSGNKMYEAIIQTGNDEQAGTIGSIELTMTGTLRQASPKIVLEGVKPGEEQKVAFRASDVGDIQSILLYNSAADDPWFCESLRIVIDGGSVTSFSVKRWIGSPFQSSVVVTLRPSLDTDMSPQDVQCHTRGTDLVSMAPSHLETFKVRCPMNCSAAGFGLAEGASIHPGSSSVCAAAESDGVTSASGGVLVVTVVGPLPQYSGIKPLKPGEEQHAFELSPGARGDTFSFFLYRSDSIDDIVSDIRVVDAHGKLSASGRLELRRNGVWGTVCKQGAFMVFTEDSARKACHQMGYLHGMYHEDGCLNLYGHNVCAGSRYPVAAAEKSFYDCTFEEPTQECTNHKQDVAIVCSNNPPAEPIYGALRIVNEDGSPALDGTGRLQVYKNGWGSICDDGWTKESERVACMQMGYTGMKNGGLSGKSCEDINGLNFCGLQEEPIHMVNVACEGDEAVLRSCSHETKSDIYCAHSEDVVVSCRGDGDPTGTGAGKKEDLPDVVKRKYRPIMQLACSDRAVSKKGMIGEPGAVFLGFCPSGCGEEPAEIRGTFVYTDDSSICKAAIHAGAIGHNGGEIAIVLGYGQQSYWGSTRNGVTSETSEAQTKSCKVLRGPQHLGRHRVGAHLMTSGTAFRLQQMEQQGTPIEIPPKFEWGAPQDFAGFRGKRGDFVDLSELPGSTEIAGFSDFTIAVHACIKGGKGHWRTMVSHSGCGGLLLAVNEAGEIVLEHNCDPHIISTGIVPAVDERFHLVVTFFSPEKRVSIYYNGEKVVSELTDFDFNIKKNIIIGRAASTDTDYFVGTISSLQVFNNVLSPDQVKFLATQVPEAVPTTDILSGGERRTVDGRVCLSPCSPEEPFLEGEHQWPHPTNPAVLLSCTDNGWLPAFNGFTDSRFLITCPEDCHKAKAPLKGNKVYTPDSSVCKAAIHVGVLDLHGGEAVLVVHNGINNYASAQGKHDDGSLVMHMKIDELILVSCPPGCLAASDARVYGTKIYSPLSSVCRAAIHAGALGADGGQVEIRAMPKHDTFSGSEQNGVVSLKGDSYLRSFEFRMPKHAGHSNH</sequence>
<protein>
    <submittedName>
        <fullName evidence="8">Uncharacterized protein LOC34618374</fullName>
    </submittedName>
</protein>
<feature type="domain" description="SRCR" evidence="5">
    <location>
        <begin position="395"/>
        <end position="501"/>
    </location>
</feature>
<dbReference type="Pfam" id="PF03815">
    <property type="entry name" value="LCCL"/>
    <property type="match status" value="4"/>
</dbReference>
<dbReference type="GeneID" id="34618374"/>
<feature type="domain" description="SRCR" evidence="5">
    <location>
        <begin position="513"/>
        <end position="626"/>
    </location>
</feature>
<feature type="signal peptide" evidence="3">
    <location>
        <begin position="1"/>
        <end position="20"/>
    </location>
</feature>
<keyword evidence="7" id="KW-1185">Reference proteome</keyword>
<dbReference type="Pfam" id="PF01477">
    <property type="entry name" value="PLAT"/>
    <property type="match status" value="1"/>
</dbReference>
<dbReference type="RefSeq" id="XP_026190061.1">
    <property type="nucleotide sequence ID" value="XM_026334276.1"/>
</dbReference>
<evidence type="ECO:0000259" key="6">
    <source>
        <dbReference type="PROSITE" id="PS50820"/>
    </source>
</evidence>
<feature type="chain" id="PRO_5028080521" evidence="3">
    <location>
        <begin position="21"/>
        <end position="1201"/>
    </location>
</feature>
<dbReference type="SUPFAM" id="SSF49899">
    <property type="entry name" value="Concanavalin A-like lectins/glucanases"/>
    <property type="match status" value="1"/>
</dbReference>
<dbReference type="PANTHER" id="PTHR31331">
    <property type="entry name" value="LCCL DOMAIN PROTEIN (AFU_ORTHOLOGUE AFUA_5G08630)"/>
    <property type="match status" value="1"/>
</dbReference>
<dbReference type="InterPro" id="IPR036392">
    <property type="entry name" value="PLAT/LH2_dom_sf"/>
</dbReference>
<name>A0A6P6RQH0_9EIME</name>
<dbReference type="Proteomes" id="UP000515125">
    <property type="component" value="Unplaced"/>
</dbReference>
<keyword evidence="1" id="KW-1015">Disulfide bond</keyword>